<dbReference type="SUPFAM" id="SSF55073">
    <property type="entry name" value="Nucleotide cyclase"/>
    <property type="match status" value="1"/>
</dbReference>
<feature type="domain" description="GGDEF" evidence="4">
    <location>
        <begin position="367"/>
        <end position="501"/>
    </location>
</feature>
<dbReference type="SMART" id="SM00267">
    <property type="entry name" value="GGDEF"/>
    <property type="match status" value="1"/>
</dbReference>
<gene>
    <name evidence="5" type="ORF">GCM10009717_36110</name>
</gene>
<evidence type="ECO:0000313" key="5">
    <source>
        <dbReference type="EMBL" id="GAA1966035.1"/>
    </source>
</evidence>
<evidence type="ECO:0000259" key="4">
    <source>
        <dbReference type="PROSITE" id="PS50887"/>
    </source>
</evidence>
<feature type="coiled-coil region" evidence="1">
    <location>
        <begin position="154"/>
        <end position="181"/>
    </location>
</feature>
<organism evidence="5 6">
    <name type="scientific">Agromyces allii</name>
    <dbReference type="NCBI Taxonomy" id="393607"/>
    <lineage>
        <taxon>Bacteria</taxon>
        <taxon>Bacillati</taxon>
        <taxon>Actinomycetota</taxon>
        <taxon>Actinomycetes</taxon>
        <taxon>Micrococcales</taxon>
        <taxon>Microbacteriaceae</taxon>
        <taxon>Agromyces</taxon>
    </lineage>
</organism>
<dbReference type="Gene3D" id="3.30.70.270">
    <property type="match status" value="1"/>
</dbReference>
<dbReference type="PANTHER" id="PTHR44757:SF2">
    <property type="entry name" value="BIOFILM ARCHITECTURE MAINTENANCE PROTEIN MBAA"/>
    <property type="match status" value="1"/>
</dbReference>
<evidence type="ECO:0000313" key="6">
    <source>
        <dbReference type="Proteomes" id="UP001499954"/>
    </source>
</evidence>
<dbReference type="InterPro" id="IPR035965">
    <property type="entry name" value="PAS-like_dom_sf"/>
</dbReference>
<dbReference type="NCBIfam" id="TIGR00229">
    <property type="entry name" value="sensory_box"/>
    <property type="match status" value="1"/>
</dbReference>
<dbReference type="InterPro" id="IPR000160">
    <property type="entry name" value="GGDEF_dom"/>
</dbReference>
<sequence>MPEPLEPRRGGRGHHGLPPMTDAAGRRAHGEIGPPAVESSFEDLYEHAPCGHLSTASDGTILRVNSTFLEWTGYSVDQLVGSSFADLLTPGGRIFAETRYLPVLRLEGSVKEVALPVRRADGTTLPTLVNSVVVEAADGGPGLIRSAIFDATSRQDYELDLLNARRRAETSEERVRVLQRASAAFLASASEAAFAEALAGSMQEAFAATAAAVYLADESGRLELVAGAHPIGVADDVEPDDGPGAEALRSGRVLVWSRSGIRDGMPTAAQAMKEARFETLTATPLPSAGTASGVVLSAFGRERTFDAEAIALHEAIARQASEALARIRLQSRLERMALYDQLTGLANRQLLKTRLGEVLAAARRESGPTALVVLDLDGFKAVNDRMGHMAGDAVLREIADRLRSTIRPGDVAGRFGGDEFMIICENTTAASAEAVADRLRGAINLPLTGVLDDFSISASIGVAVHDGAGSAPAAADLFAAADAAMFRSKHAGKDVTTVVVL</sequence>
<dbReference type="InterPro" id="IPR043128">
    <property type="entry name" value="Rev_trsase/Diguanyl_cyclase"/>
</dbReference>
<evidence type="ECO:0008006" key="7">
    <source>
        <dbReference type="Google" id="ProtNLM"/>
    </source>
</evidence>
<feature type="domain" description="PAS" evidence="3">
    <location>
        <begin position="37"/>
        <end position="90"/>
    </location>
</feature>
<accession>A0ABN2RAI9</accession>
<dbReference type="Gene3D" id="3.30.450.40">
    <property type="match status" value="1"/>
</dbReference>
<dbReference type="SMART" id="SM00091">
    <property type="entry name" value="PAS"/>
    <property type="match status" value="1"/>
</dbReference>
<dbReference type="EMBL" id="BAAAMK010000011">
    <property type="protein sequence ID" value="GAA1966035.1"/>
    <property type="molecule type" value="Genomic_DNA"/>
</dbReference>
<dbReference type="InterPro" id="IPR000014">
    <property type="entry name" value="PAS"/>
</dbReference>
<dbReference type="InterPro" id="IPR052155">
    <property type="entry name" value="Biofilm_reg_signaling"/>
</dbReference>
<dbReference type="Pfam" id="PF00990">
    <property type="entry name" value="GGDEF"/>
    <property type="match status" value="1"/>
</dbReference>
<comment type="caution">
    <text evidence="5">The sequence shown here is derived from an EMBL/GenBank/DDBJ whole genome shotgun (WGS) entry which is preliminary data.</text>
</comment>
<name>A0ABN2RAI9_9MICO</name>
<dbReference type="CDD" id="cd00130">
    <property type="entry name" value="PAS"/>
    <property type="match status" value="1"/>
</dbReference>
<dbReference type="InterPro" id="IPR003018">
    <property type="entry name" value="GAF"/>
</dbReference>
<evidence type="ECO:0000259" key="3">
    <source>
        <dbReference type="PROSITE" id="PS50112"/>
    </source>
</evidence>
<dbReference type="PANTHER" id="PTHR44757">
    <property type="entry name" value="DIGUANYLATE CYCLASE DGCP"/>
    <property type="match status" value="1"/>
</dbReference>
<keyword evidence="1" id="KW-0175">Coiled coil</keyword>
<dbReference type="PROSITE" id="PS50887">
    <property type="entry name" value="GGDEF"/>
    <property type="match status" value="1"/>
</dbReference>
<dbReference type="InterPro" id="IPR029787">
    <property type="entry name" value="Nucleotide_cyclase"/>
</dbReference>
<dbReference type="CDD" id="cd01949">
    <property type="entry name" value="GGDEF"/>
    <property type="match status" value="1"/>
</dbReference>
<dbReference type="SUPFAM" id="SSF55785">
    <property type="entry name" value="PYP-like sensor domain (PAS domain)"/>
    <property type="match status" value="1"/>
</dbReference>
<dbReference type="Gene3D" id="3.30.450.20">
    <property type="entry name" value="PAS domain"/>
    <property type="match status" value="1"/>
</dbReference>
<dbReference type="Pfam" id="PF13185">
    <property type="entry name" value="GAF_2"/>
    <property type="match status" value="1"/>
</dbReference>
<evidence type="ECO:0000256" key="1">
    <source>
        <dbReference type="SAM" id="Coils"/>
    </source>
</evidence>
<evidence type="ECO:0000256" key="2">
    <source>
        <dbReference type="SAM" id="MobiDB-lite"/>
    </source>
</evidence>
<dbReference type="Pfam" id="PF13426">
    <property type="entry name" value="PAS_9"/>
    <property type="match status" value="1"/>
</dbReference>
<proteinExistence type="predicted"/>
<protein>
    <recommendedName>
        <fullName evidence="7">Diguanylate cyclase</fullName>
    </recommendedName>
</protein>
<dbReference type="NCBIfam" id="TIGR00254">
    <property type="entry name" value="GGDEF"/>
    <property type="match status" value="1"/>
</dbReference>
<dbReference type="SUPFAM" id="SSF55781">
    <property type="entry name" value="GAF domain-like"/>
    <property type="match status" value="1"/>
</dbReference>
<dbReference type="Proteomes" id="UP001499954">
    <property type="component" value="Unassembled WGS sequence"/>
</dbReference>
<dbReference type="PROSITE" id="PS50112">
    <property type="entry name" value="PAS"/>
    <property type="match status" value="1"/>
</dbReference>
<feature type="region of interest" description="Disordered" evidence="2">
    <location>
        <begin position="1"/>
        <end position="36"/>
    </location>
</feature>
<keyword evidence="6" id="KW-1185">Reference proteome</keyword>
<reference evidence="5 6" key="1">
    <citation type="journal article" date="2019" name="Int. J. Syst. Evol. Microbiol.">
        <title>The Global Catalogue of Microorganisms (GCM) 10K type strain sequencing project: providing services to taxonomists for standard genome sequencing and annotation.</title>
        <authorList>
            <consortium name="The Broad Institute Genomics Platform"/>
            <consortium name="The Broad Institute Genome Sequencing Center for Infectious Disease"/>
            <person name="Wu L."/>
            <person name="Ma J."/>
        </authorList>
    </citation>
    <scope>NUCLEOTIDE SEQUENCE [LARGE SCALE GENOMIC DNA]</scope>
    <source>
        <strain evidence="5 6">JCM 13584</strain>
    </source>
</reference>
<dbReference type="InterPro" id="IPR029016">
    <property type="entry name" value="GAF-like_dom_sf"/>
</dbReference>